<dbReference type="SMART" id="SM00304">
    <property type="entry name" value="HAMP"/>
    <property type="match status" value="1"/>
</dbReference>
<evidence type="ECO:0000259" key="10">
    <source>
        <dbReference type="PROSITE" id="PS50109"/>
    </source>
</evidence>
<keyword evidence="8" id="KW-0175">Coiled coil</keyword>
<dbReference type="GO" id="GO:0000155">
    <property type="term" value="F:phosphorelay sensor kinase activity"/>
    <property type="evidence" value="ECO:0007669"/>
    <property type="project" value="InterPro"/>
</dbReference>
<dbReference type="EMBL" id="FPBZ01000005">
    <property type="protein sequence ID" value="SFU49364.1"/>
    <property type="molecule type" value="Genomic_DNA"/>
</dbReference>
<keyword evidence="9" id="KW-0472">Membrane</keyword>
<keyword evidence="7" id="KW-0902">Two-component regulatory system</keyword>
<dbReference type="InterPro" id="IPR003660">
    <property type="entry name" value="HAMP_dom"/>
</dbReference>
<sequence length="697" mass="78919">MRIGLFTNFYLASILFVLTVLILLSSRALNTLDDVTAAERQKHRSLQLANELFRSSEDLTRMARTYAVTGDPAYEHNFFVILDIRNGIRPRPRDYPIAYAHLENADATGAKGNAISLMELMRREGFSERELNLLRQSQESSDNLVNLEKQAFAAVKGLCEDQQGNFNVPCPPRRNFAIDLLFGKRYEAEKIRIMAPINQFMHELDTRTRATLSNLQLKFEQQILLILVVLCITLFFAALATFYTRRNILRPLDSLRRQISGIAQGNYSTRCDISTRNEIAELGTGFNSMAEAIEHEVTKLRQVEGSLRERLKEINCFYSIRRSMESSSLKEVCSTISTELITAMQFPHLASVKIELDGKELISDQCPGNHKHELQKEITVYGEARGWIKLFYCEDRFFLLPEEQNLINLIGEDLGRWLEHQQSEARVLVEQELRVRDAAIREFAAHFERMREEDRKYIAREIHDELGQLLAALHLEISLLKNAKDQGNEQLETIRRNMAELVERANQSMRDVAEHLRPASSGLGIESALAKLASEFRKHTAISCELQMAEESVNLDEDQIVAIFRIVQESLTNVMRHSGARRVEIRVSRGEGNVIVEVRDNGRGFDLESAKRKKSFGLVGMRERAAGLAGDINITSVPGQGTSVCVSIPMSIPMRRNERLNDCTASGIARVALCDSNAAEGLEPDADIFPKFSGERA</sequence>
<dbReference type="RefSeq" id="WP_074974230.1">
    <property type="nucleotide sequence ID" value="NZ_FPBZ01000005.1"/>
</dbReference>
<dbReference type="InterPro" id="IPR036890">
    <property type="entry name" value="HATPase_C_sf"/>
</dbReference>
<keyword evidence="6 12" id="KW-0418">Kinase</keyword>
<dbReference type="EC" id="2.7.13.3" evidence="3"/>
<evidence type="ECO:0000256" key="8">
    <source>
        <dbReference type="SAM" id="Coils"/>
    </source>
</evidence>
<dbReference type="Pfam" id="PF02518">
    <property type="entry name" value="HATPase_c"/>
    <property type="match status" value="1"/>
</dbReference>
<dbReference type="Gene3D" id="6.10.340.10">
    <property type="match status" value="1"/>
</dbReference>
<accession>A0A1I7GLQ1</accession>
<feature type="domain" description="HAMP" evidence="11">
    <location>
        <begin position="246"/>
        <end position="298"/>
    </location>
</feature>
<feature type="domain" description="Histidine kinase" evidence="10">
    <location>
        <begin position="461"/>
        <end position="652"/>
    </location>
</feature>
<dbReference type="SUPFAM" id="SSF158472">
    <property type="entry name" value="HAMP domain-like"/>
    <property type="match status" value="1"/>
</dbReference>
<evidence type="ECO:0000256" key="9">
    <source>
        <dbReference type="SAM" id="Phobius"/>
    </source>
</evidence>
<dbReference type="Pfam" id="PF00672">
    <property type="entry name" value="HAMP"/>
    <property type="match status" value="1"/>
</dbReference>
<feature type="coiled-coil region" evidence="8">
    <location>
        <begin position="477"/>
        <end position="511"/>
    </location>
</feature>
<dbReference type="Gene3D" id="1.20.5.1930">
    <property type="match status" value="1"/>
</dbReference>
<dbReference type="AlphaFoldDB" id="A0A1I7GLQ1"/>
<dbReference type="CDD" id="cd06225">
    <property type="entry name" value="HAMP"/>
    <property type="match status" value="1"/>
</dbReference>
<dbReference type="PANTHER" id="PTHR24421">
    <property type="entry name" value="NITRATE/NITRITE SENSOR PROTEIN NARX-RELATED"/>
    <property type="match status" value="1"/>
</dbReference>
<dbReference type="InterPro" id="IPR003594">
    <property type="entry name" value="HATPase_dom"/>
</dbReference>
<evidence type="ECO:0000256" key="5">
    <source>
        <dbReference type="ARBA" id="ARBA00022679"/>
    </source>
</evidence>
<feature type="transmembrane region" description="Helical" evidence="9">
    <location>
        <begin position="223"/>
        <end position="243"/>
    </location>
</feature>
<evidence type="ECO:0000256" key="7">
    <source>
        <dbReference type="ARBA" id="ARBA00023012"/>
    </source>
</evidence>
<organism evidence="12 13">
    <name type="scientific">Nitrosospira multiformis</name>
    <dbReference type="NCBI Taxonomy" id="1231"/>
    <lineage>
        <taxon>Bacteria</taxon>
        <taxon>Pseudomonadati</taxon>
        <taxon>Pseudomonadota</taxon>
        <taxon>Betaproteobacteria</taxon>
        <taxon>Nitrosomonadales</taxon>
        <taxon>Nitrosomonadaceae</taxon>
        <taxon>Nitrosospira</taxon>
    </lineage>
</organism>
<evidence type="ECO:0000259" key="11">
    <source>
        <dbReference type="PROSITE" id="PS50885"/>
    </source>
</evidence>
<dbReference type="PROSITE" id="PS50885">
    <property type="entry name" value="HAMP"/>
    <property type="match status" value="1"/>
</dbReference>
<evidence type="ECO:0000256" key="2">
    <source>
        <dbReference type="ARBA" id="ARBA00004370"/>
    </source>
</evidence>
<dbReference type="InterPro" id="IPR050482">
    <property type="entry name" value="Sensor_HK_TwoCompSys"/>
</dbReference>
<keyword evidence="4" id="KW-0597">Phosphoprotein</keyword>
<keyword evidence="9" id="KW-0812">Transmembrane</keyword>
<dbReference type="CDD" id="cd16917">
    <property type="entry name" value="HATPase_UhpB-NarQ-NarX-like"/>
    <property type="match status" value="1"/>
</dbReference>
<dbReference type="Gene3D" id="3.30.565.10">
    <property type="entry name" value="Histidine kinase-like ATPase, C-terminal domain"/>
    <property type="match status" value="1"/>
</dbReference>
<dbReference type="Proteomes" id="UP000182649">
    <property type="component" value="Unassembled WGS sequence"/>
</dbReference>
<proteinExistence type="predicted"/>
<reference evidence="12 13" key="1">
    <citation type="submission" date="2016-10" db="EMBL/GenBank/DDBJ databases">
        <authorList>
            <person name="de Groot N.N."/>
        </authorList>
    </citation>
    <scope>NUCLEOTIDE SEQUENCE [LARGE SCALE GENOMIC DNA]</scope>
    <source>
        <strain evidence="12 13">Nl14</strain>
    </source>
</reference>
<dbReference type="OrthoDB" id="9813412at2"/>
<evidence type="ECO:0000256" key="6">
    <source>
        <dbReference type="ARBA" id="ARBA00022777"/>
    </source>
</evidence>
<evidence type="ECO:0000256" key="4">
    <source>
        <dbReference type="ARBA" id="ARBA00022553"/>
    </source>
</evidence>
<dbReference type="Pfam" id="PF07730">
    <property type="entry name" value="HisKA_3"/>
    <property type="match status" value="1"/>
</dbReference>
<dbReference type="InterPro" id="IPR011712">
    <property type="entry name" value="Sig_transdc_His_kin_sub3_dim/P"/>
</dbReference>
<dbReference type="PANTHER" id="PTHR24421:SF59">
    <property type="entry name" value="OXYGEN SENSOR HISTIDINE KINASE NREB"/>
    <property type="match status" value="1"/>
</dbReference>
<evidence type="ECO:0000313" key="13">
    <source>
        <dbReference type="Proteomes" id="UP000182649"/>
    </source>
</evidence>
<comment type="catalytic activity">
    <reaction evidence="1">
        <text>ATP + protein L-histidine = ADP + protein N-phospho-L-histidine.</text>
        <dbReference type="EC" id="2.7.13.3"/>
    </reaction>
</comment>
<dbReference type="GO" id="GO:0016020">
    <property type="term" value="C:membrane"/>
    <property type="evidence" value="ECO:0007669"/>
    <property type="project" value="UniProtKB-SubCell"/>
</dbReference>
<evidence type="ECO:0000256" key="1">
    <source>
        <dbReference type="ARBA" id="ARBA00000085"/>
    </source>
</evidence>
<gene>
    <name evidence="12" type="ORF">SAMN05216417_10570</name>
</gene>
<evidence type="ECO:0000313" key="12">
    <source>
        <dbReference type="EMBL" id="SFU49364.1"/>
    </source>
</evidence>
<dbReference type="PROSITE" id="PS50109">
    <property type="entry name" value="HIS_KIN"/>
    <property type="match status" value="1"/>
</dbReference>
<dbReference type="GO" id="GO:0046983">
    <property type="term" value="F:protein dimerization activity"/>
    <property type="evidence" value="ECO:0007669"/>
    <property type="project" value="InterPro"/>
</dbReference>
<name>A0A1I7GLQ1_9PROT</name>
<dbReference type="SMART" id="SM00387">
    <property type="entry name" value="HATPase_c"/>
    <property type="match status" value="1"/>
</dbReference>
<comment type="subcellular location">
    <subcellularLocation>
        <location evidence="2">Membrane</location>
    </subcellularLocation>
</comment>
<keyword evidence="9" id="KW-1133">Transmembrane helix</keyword>
<evidence type="ECO:0000256" key="3">
    <source>
        <dbReference type="ARBA" id="ARBA00012438"/>
    </source>
</evidence>
<dbReference type="InterPro" id="IPR005467">
    <property type="entry name" value="His_kinase_dom"/>
</dbReference>
<keyword evidence="5" id="KW-0808">Transferase</keyword>
<dbReference type="SUPFAM" id="SSF55874">
    <property type="entry name" value="ATPase domain of HSP90 chaperone/DNA topoisomerase II/histidine kinase"/>
    <property type="match status" value="1"/>
</dbReference>
<protein>
    <recommendedName>
        <fullName evidence="3">histidine kinase</fullName>
        <ecNumber evidence="3">2.7.13.3</ecNumber>
    </recommendedName>
</protein>